<keyword evidence="2" id="KW-1185">Reference proteome</keyword>
<evidence type="ECO:0000313" key="2">
    <source>
        <dbReference type="Proteomes" id="UP000032668"/>
    </source>
</evidence>
<dbReference type="SUPFAM" id="SSF50475">
    <property type="entry name" value="FMN-binding split barrel"/>
    <property type="match status" value="1"/>
</dbReference>
<protein>
    <submittedName>
        <fullName evidence="1">Pyridoxamine 5'-phosphate oxidase</fullName>
    </submittedName>
</protein>
<dbReference type="PANTHER" id="PTHR42815:SF2">
    <property type="entry name" value="FAD-BINDING, PUTATIVE (AFU_ORTHOLOGUE AFUA_6G07600)-RELATED"/>
    <property type="match status" value="1"/>
</dbReference>
<accession>A0A0D6PF63</accession>
<reference evidence="1 2" key="1">
    <citation type="submission" date="2012-11" db="EMBL/GenBank/DDBJ databases">
        <title>Whole genome sequence of Acidocella aminolytica 101 = DSM 11237.</title>
        <authorList>
            <person name="Azuma Y."/>
            <person name="Higashiura N."/>
            <person name="Hirakawa H."/>
            <person name="Matsushita K."/>
        </authorList>
    </citation>
    <scope>NUCLEOTIDE SEQUENCE [LARGE SCALE GENOMIC DNA]</scope>
    <source>
        <strain evidence="2">101 / DSM 11237</strain>
    </source>
</reference>
<organism evidence="1 2">
    <name type="scientific">Acidocella aminolytica 101 = DSM 11237</name>
    <dbReference type="NCBI Taxonomy" id="1120923"/>
    <lineage>
        <taxon>Bacteria</taxon>
        <taxon>Pseudomonadati</taxon>
        <taxon>Pseudomonadota</taxon>
        <taxon>Alphaproteobacteria</taxon>
        <taxon>Acetobacterales</taxon>
        <taxon>Acidocellaceae</taxon>
        <taxon>Acidocella</taxon>
    </lineage>
</organism>
<dbReference type="PANTHER" id="PTHR42815">
    <property type="entry name" value="FAD-BINDING, PUTATIVE (AFU_ORTHOLOGUE AFUA_6G07600)-RELATED"/>
    <property type="match status" value="1"/>
</dbReference>
<evidence type="ECO:0000313" key="1">
    <source>
        <dbReference type="EMBL" id="GAN79499.1"/>
    </source>
</evidence>
<dbReference type="AlphaFoldDB" id="A0A0D6PF63"/>
<dbReference type="STRING" id="1120923.SAMN02746095_00585"/>
<dbReference type="RefSeq" id="WP_052948309.1">
    <property type="nucleotide sequence ID" value="NZ_BANC01000021.1"/>
</dbReference>
<proteinExistence type="predicted"/>
<dbReference type="EMBL" id="BANC01000021">
    <property type="protein sequence ID" value="GAN79499.1"/>
    <property type="molecule type" value="Genomic_DNA"/>
</dbReference>
<comment type="caution">
    <text evidence="1">The sequence shown here is derived from an EMBL/GenBank/DDBJ whole genome shotgun (WGS) entry which is preliminary data.</text>
</comment>
<dbReference type="Proteomes" id="UP000032668">
    <property type="component" value="Unassembled WGS sequence"/>
</dbReference>
<name>A0A0D6PF63_9PROT</name>
<dbReference type="Gene3D" id="2.30.110.10">
    <property type="entry name" value="Electron Transport, Fmn-binding Protein, Chain A"/>
    <property type="match status" value="1"/>
</dbReference>
<sequence length="288" mass="31044">MHARVGVAERMAEVGPRAIRRAMPEQHRNFFAQLPFILAGYEDRDGGVWASLLSGSPGFVTSPNPKTLIVASSPVEGDALAAALKAGLPMGVLGIELPTRRRNRANGRVIAQGAEGFTFQVEESFGNCPKYIERRDYLAFLPKAPVKREPLAVLDASAQRLISGATTFFVASSTGGDTLPDVSHRGGPPGFIQLDPEGVLTIPDYTGNFFFNTLGNILINPHAGLLFPDFQTGDVLQLTGAAWLVEDGSAPPLPAAESFWRFRMTQGHWLRGALPLRLAPGEASPFWP</sequence>
<gene>
    <name evidence="1" type="ORF">Aam_021_087</name>
</gene>
<dbReference type="InterPro" id="IPR012349">
    <property type="entry name" value="Split_barrel_FMN-bd"/>
</dbReference>